<name>A0A8T2R7G0_CERRI</name>
<sequence>MPCVVELQLVSVSESLRGVLCNYWLLKEDKW</sequence>
<organism evidence="1 2">
    <name type="scientific">Ceratopteris richardii</name>
    <name type="common">Triangle waterfern</name>
    <dbReference type="NCBI Taxonomy" id="49495"/>
    <lineage>
        <taxon>Eukaryota</taxon>
        <taxon>Viridiplantae</taxon>
        <taxon>Streptophyta</taxon>
        <taxon>Embryophyta</taxon>
        <taxon>Tracheophyta</taxon>
        <taxon>Polypodiopsida</taxon>
        <taxon>Polypodiidae</taxon>
        <taxon>Polypodiales</taxon>
        <taxon>Pteridineae</taxon>
        <taxon>Pteridaceae</taxon>
        <taxon>Parkerioideae</taxon>
        <taxon>Ceratopteris</taxon>
    </lineage>
</organism>
<dbReference type="AlphaFoldDB" id="A0A8T2R7G0"/>
<reference evidence="1" key="1">
    <citation type="submission" date="2021-08" db="EMBL/GenBank/DDBJ databases">
        <title>WGS assembly of Ceratopteris richardii.</title>
        <authorList>
            <person name="Marchant D.B."/>
            <person name="Chen G."/>
            <person name="Jenkins J."/>
            <person name="Shu S."/>
            <person name="Leebens-Mack J."/>
            <person name="Grimwood J."/>
            <person name="Schmutz J."/>
            <person name="Soltis P."/>
            <person name="Soltis D."/>
            <person name="Chen Z.-H."/>
        </authorList>
    </citation>
    <scope>NUCLEOTIDE SEQUENCE</scope>
    <source>
        <strain evidence="1">Whitten #5841</strain>
        <tissue evidence="1">Leaf</tissue>
    </source>
</reference>
<gene>
    <name evidence="1" type="ORF">KP509_29G026900</name>
</gene>
<comment type="caution">
    <text evidence="1">The sequence shown here is derived from an EMBL/GenBank/DDBJ whole genome shotgun (WGS) entry which is preliminary data.</text>
</comment>
<accession>A0A8T2R7G0</accession>
<proteinExistence type="predicted"/>
<evidence type="ECO:0000313" key="2">
    <source>
        <dbReference type="Proteomes" id="UP000825935"/>
    </source>
</evidence>
<protein>
    <submittedName>
        <fullName evidence="1">Uncharacterized protein</fullName>
    </submittedName>
</protein>
<keyword evidence="2" id="KW-1185">Reference proteome</keyword>
<dbReference type="Proteomes" id="UP000825935">
    <property type="component" value="Chromosome 29"/>
</dbReference>
<dbReference type="EMBL" id="CM035434">
    <property type="protein sequence ID" value="KAH7291658.1"/>
    <property type="molecule type" value="Genomic_DNA"/>
</dbReference>
<evidence type="ECO:0000313" key="1">
    <source>
        <dbReference type="EMBL" id="KAH7291658.1"/>
    </source>
</evidence>